<dbReference type="CTD" id="27030"/>
<feature type="compositionally biased region" description="Low complexity" evidence="3">
    <location>
        <begin position="867"/>
        <end position="886"/>
    </location>
</feature>
<feature type="domain" description="DNA mismatch repair protein S5" evidence="5">
    <location>
        <begin position="211"/>
        <end position="350"/>
    </location>
</feature>
<name>A0A6J3CWQ6_AYTFU</name>
<dbReference type="InterPro" id="IPR038973">
    <property type="entry name" value="MutL/Mlh/Pms-like"/>
</dbReference>
<organism evidence="6 7">
    <name type="scientific">Aythya fuligula</name>
    <name type="common">Tufted duck</name>
    <name type="synonym">Anas fuligula</name>
    <dbReference type="NCBI Taxonomy" id="219594"/>
    <lineage>
        <taxon>Eukaryota</taxon>
        <taxon>Metazoa</taxon>
        <taxon>Chordata</taxon>
        <taxon>Craniata</taxon>
        <taxon>Vertebrata</taxon>
        <taxon>Euteleostomi</taxon>
        <taxon>Archelosauria</taxon>
        <taxon>Archosauria</taxon>
        <taxon>Dinosauria</taxon>
        <taxon>Saurischia</taxon>
        <taxon>Theropoda</taxon>
        <taxon>Coelurosauria</taxon>
        <taxon>Aves</taxon>
        <taxon>Neognathae</taxon>
        <taxon>Galloanserae</taxon>
        <taxon>Anseriformes</taxon>
        <taxon>Anatidae</taxon>
        <taxon>Aythyinae</taxon>
        <taxon>Aythya</taxon>
    </lineage>
</organism>
<dbReference type="SUPFAM" id="SSF118116">
    <property type="entry name" value="DNA mismatch repair protein MutL"/>
    <property type="match status" value="1"/>
</dbReference>
<feature type="compositionally biased region" description="Basic and acidic residues" evidence="3">
    <location>
        <begin position="674"/>
        <end position="695"/>
    </location>
</feature>
<dbReference type="PANTHER" id="PTHR10073:SF47">
    <property type="entry name" value="DNA MISMATCH REPAIR PROTEIN MLH3"/>
    <property type="match status" value="1"/>
</dbReference>
<dbReference type="SMART" id="SM01340">
    <property type="entry name" value="DNA_mis_repair"/>
    <property type="match status" value="1"/>
</dbReference>
<sequence length="1441" mass="159786">MIKHLGEDVRARLRSGVTITSLGQCVEELVLNSIDAKATCVAVRVDLEAFKIQVVDNGSGMGRDDLHKMGKRYFTSKCSSVGDLENLTYYGFRGEALASIANMASVVEVSSKTSRTAKTFVKLFHNGHALEVCEAELSRPSGGTTVTVCNLFHQLPVRRRCMDPVLEFERVRQKVEAISLMHPSVSLSLRNDVSCAMVLQLPKTRDVYSRFCQIYGLGRSQKLREVSHKSGGFEISGYISSEGHYNKNMQFLYVNRRLVLKTRLHKLIDFLLRKQSVICKAKSGPANRQACSSPGRHRSGPELYGIFILNVSCAYSDYDVCLEPAKTLIEFQNWDALLACVEEGVKMFLKREHLFIEPCSEDIREFNEDNDFCLYNAPVPKPSLSEEKSIQENFKKACDEILDSYEIRKLQSKDVKRKSTMGKKSSNPTESDKNLQEVEVSSNQKVAKPTDPCRNSKAEIPLPSRDDTTSNFTVSDTSEQEPKDANCPQTVPDAHLRSSENLHSSFTEGARSAIIKIDGCRDLLHRADNCIKDVGNLQDKVVQKSTTVSNLNADITRWLSERQDPTETATESETVSGSSLIRLSTAGKGDRGTTEVVDDAGRGAASSVPKKTCSVGLKTHVQSDPPRGREQTETSLALNMHSRPGPVSAKHMFRHKVSFPTQALNAKDVSSNTNKEHTAPCSREGHTADRGEQSENKSLSNQASEGIAMPTAASKRHYETSDVTELPLATSLGNPHTKATKSPRRQRAEPRSQPCKKLSLSTQLGSLEKFRRYYGRVKCVLPTPLAEQNKSGVPVCNSQANRDFSKKQNAGHGGWSICETPTLEHTDSNNNSQLVRPLDETLVCSGEVSPDKRAICQSPLTLSDYSEVSKTSISSRRSPGSLSSKLSRMKSDRKEVKQLGEQFQTDSSGKDNTSFDLESSNNDGLCNARQMCKSTAENMRESCSVSKGNTCQPSDDTRAEPTKHTVSSSPLSSTEGEYAVSASGVLPLPAKKDCPNVICEDKSVLAEFSKQNLKDTEDPCVTFPSNVAFSADNTSRGDPRDDWRSSDWLQDFDASSGKTIYINTATGLSTYSTPPAEGFQAACVKDITTMAVNVVSENGLQCRCHPFRSEIVLPFLPRPRKEKTLASQDPRDAEGESLQSLLSEWDNPVFVRCPEIAVDVTSGQAENLAVKIHNILYPYRFTKDMVHSMQVLQQVDNKFIACVVNTRNEMDKKEGGNLVVLVDQHAAHERIRLEQLIADSYEKEAAACGKKKLLSSSISPPMEIEVTEEQRRILRCCYKNLKDLGLELSFPETNSSLILVKKVPLCFIEREANELRRKRQPVTESIVEEFIQEQVELVQTTGRARGTLPLTLLKVLASQACHGAIKFNDSLTLEESCQLIKALSSCQLPFQCAHGRPSMMPLADIDHLQQEIQPKPNLARLRKMVRAWHLFGSKDPNQKKY</sequence>
<feature type="compositionally biased region" description="Polar residues" evidence="3">
    <location>
        <begin position="964"/>
        <end position="975"/>
    </location>
</feature>
<feature type="compositionally biased region" description="Basic and acidic residues" evidence="3">
    <location>
        <begin position="889"/>
        <end position="898"/>
    </location>
</feature>
<keyword evidence="2" id="KW-0227">DNA damage</keyword>
<evidence type="ECO:0000259" key="4">
    <source>
        <dbReference type="SMART" id="SM00853"/>
    </source>
</evidence>
<dbReference type="GO" id="GO:0016887">
    <property type="term" value="F:ATP hydrolysis activity"/>
    <property type="evidence" value="ECO:0007669"/>
    <property type="project" value="InterPro"/>
</dbReference>
<feature type="compositionally biased region" description="Polar residues" evidence="3">
    <location>
        <begin position="661"/>
        <end position="673"/>
    </location>
</feature>
<dbReference type="NCBIfam" id="TIGR00585">
    <property type="entry name" value="mutl"/>
    <property type="match status" value="1"/>
</dbReference>
<dbReference type="Gene3D" id="3.30.1540.20">
    <property type="entry name" value="MutL, C-terminal domain, dimerisation subdomain"/>
    <property type="match status" value="1"/>
</dbReference>
<dbReference type="Gene3D" id="3.30.1370.100">
    <property type="entry name" value="MutL, C-terminal domain, regulatory subdomain"/>
    <property type="match status" value="1"/>
</dbReference>
<feature type="compositionally biased region" description="Polar residues" evidence="3">
    <location>
        <begin position="943"/>
        <end position="954"/>
    </location>
</feature>
<dbReference type="GO" id="GO:0005524">
    <property type="term" value="F:ATP binding"/>
    <property type="evidence" value="ECO:0007669"/>
    <property type="project" value="InterPro"/>
</dbReference>
<evidence type="ECO:0000259" key="5">
    <source>
        <dbReference type="SMART" id="SM01340"/>
    </source>
</evidence>
<dbReference type="Gene3D" id="3.30.565.10">
    <property type="entry name" value="Histidine kinase-like ATPase, C-terminal domain"/>
    <property type="match status" value="1"/>
</dbReference>
<dbReference type="FunFam" id="3.30.565.10:FF:000031">
    <property type="entry name" value="DNA mismatch repair protein Mlh3"/>
    <property type="match status" value="1"/>
</dbReference>
<dbReference type="SUPFAM" id="SSF54211">
    <property type="entry name" value="Ribosomal protein S5 domain 2-like"/>
    <property type="match status" value="1"/>
</dbReference>
<feature type="compositionally biased region" description="Polar residues" evidence="3">
    <location>
        <begin position="901"/>
        <end position="920"/>
    </location>
</feature>
<dbReference type="InterPro" id="IPR042121">
    <property type="entry name" value="MutL_C_regsub"/>
</dbReference>
<dbReference type="Pfam" id="PF13589">
    <property type="entry name" value="HATPase_c_3"/>
    <property type="match status" value="1"/>
</dbReference>
<dbReference type="SMART" id="SM00853">
    <property type="entry name" value="MutL_C"/>
    <property type="match status" value="1"/>
</dbReference>
<accession>A0A6J3CWQ6</accession>
<comment type="similarity">
    <text evidence="1">Belongs to the DNA mismatch repair MutL/HexB family.</text>
</comment>
<evidence type="ECO:0000256" key="2">
    <source>
        <dbReference type="ARBA" id="ARBA00022763"/>
    </source>
</evidence>
<feature type="domain" description="MutL C-terminal dimerisation" evidence="4">
    <location>
        <begin position="1191"/>
        <end position="1371"/>
    </location>
</feature>
<keyword evidence="6" id="KW-1185">Reference proteome</keyword>
<dbReference type="Pfam" id="PF08676">
    <property type="entry name" value="MutL_C"/>
    <property type="match status" value="1"/>
</dbReference>
<dbReference type="Proteomes" id="UP000504639">
    <property type="component" value="Chromosome 5"/>
</dbReference>
<evidence type="ECO:0000313" key="6">
    <source>
        <dbReference type="Proteomes" id="UP000504639"/>
    </source>
</evidence>
<dbReference type="PROSITE" id="PS00058">
    <property type="entry name" value="DNA_MISMATCH_REPAIR_1"/>
    <property type="match status" value="1"/>
</dbReference>
<dbReference type="InterPro" id="IPR020568">
    <property type="entry name" value="Ribosomal_Su5_D2-typ_SF"/>
</dbReference>
<dbReference type="InterPro" id="IPR036890">
    <property type="entry name" value="HATPase_C_sf"/>
</dbReference>
<dbReference type="GO" id="GO:0140664">
    <property type="term" value="F:ATP-dependent DNA damage sensor activity"/>
    <property type="evidence" value="ECO:0007669"/>
    <property type="project" value="InterPro"/>
</dbReference>
<dbReference type="InterPro" id="IPR002099">
    <property type="entry name" value="MutL/Mlh/PMS"/>
</dbReference>
<dbReference type="InterPro" id="IPR013507">
    <property type="entry name" value="DNA_mismatch_S5_2-like"/>
</dbReference>
<dbReference type="InterPro" id="IPR037198">
    <property type="entry name" value="MutL_C_sf"/>
</dbReference>
<dbReference type="InParanoid" id="A0A6J3CWQ6"/>
<evidence type="ECO:0000313" key="7">
    <source>
        <dbReference type="RefSeq" id="XP_032043476.1"/>
    </source>
</evidence>
<evidence type="ECO:0000256" key="3">
    <source>
        <dbReference type="SAM" id="MobiDB-lite"/>
    </source>
</evidence>
<feature type="region of interest" description="Disordered" evidence="3">
    <location>
        <begin position="413"/>
        <end position="489"/>
    </location>
</feature>
<dbReference type="FunFam" id="3.30.230.10:FF:000028">
    <property type="entry name" value="DNA mismatch repair protein Mlh3"/>
    <property type="match status" value="1"/>
</dbReference>
<dbReference type="PANTHER" id="PTHR10073">
    <property type="entry name" value="DNA MISMATCH REPAIR PROTEIN MLH, PMS, MUTL"/>
    <property type="match status" value="1"/>
</dbReference>
<evidence type="ECO:0000256" key="1">
    <source>
        <dbReference type="ARBA" id="ARBA00006082"/>
    </source>
</evidence>
<dbReference type="GO" id="GO:0030983">
    <property type="term" value="F:mismatched DNA binding"/>
    <property type="evidence" value="ECO:0007669"/>
    <property type="project" value="InterPro"/>
</dbReference>
<proteinExistence type="inferred from homology"/>
<dbReference type="InterPro" id="IPR014721">
    <property type="entry name" value="Ribsml_uS5_D2-typ_fold_subgr"/>
</dbReference>
<feature type="region of interest" description="Disordered" evidence="3">
    <location>
        <begin position="584"/>
        <end position="632"/>
    </location>
</feature>
<feature type="region of interest" description="Disordered" evidence="3">
    <location>
        <begin position="867"/>
        <end position="920"/>
    </location>
</feature>
<feature type="region of interest" description="Disordered" evidence="3">
    <location>
        <begin position="661"/>
        <end position="756"/>
    </location>
</feature>
<dbReference type="GO" id="GO:0006298">
    <property type="term" value="P:mismatch repair"/>
    <property type="evidence" value="ECO:0007669"/>
    <property type="project" value="InterPro"/>
</dbReference>
<dbReference type="InterPro" id="IPR042120">
    <property type="entry name" value="MutL_C_dimsub"/>
</dbReference>
<dbReference type="Gene3D" id="3.30.230.10">
    <property type="match status" value="1"/>
</dbReference>
<dbReference type="GO" id="GO:0032300">
    <property type="term" value="C:mismatch repair complex"/>
    <property type="evidence" value="ECO:0007669"/>
    <property type="project" value="InterPro"/>
</dbReference>
<dbReference type="CDD" id="cd16926">
    <property type="entry name" value="HATPase_MutL-MLH-PMS-like"/>
    <property type="match status" value="1"/>
</dbReference>
<reference evidence="7" key="1">
    <citation type="submission" date="2025-08" db="UniProtKB">
        <authorList>
            <consortium name="RefSeq"/>
        </authorList>
    </citation>
    <scope>IDENTIFICATION</scope>
    <source>
        <tissue evidence="7">Lung</tissue>
    </source>
</reference>
<dbReference type="SUPFAM" id="SSF55874">
    <property type="entry name" value="ATPase domain of HSP90 chaperone/DNA topoisomerase II/histidine kinase"/>
    <property type="match status" value="1"/>
</dbReference>
<gene>
    <name evidence="7" type="primary">MLH3</name>
</gene>
<dbReference type="RefSeq" id="XP_032043476.1">
    <property type="nucleotide sequence ID" value="XM_032187585.1"/>
</dbReference>
<dbReference type="FunFam" id="3.30.1370.100:FF:000003">
    <property type="entry name" value="DNA mismatch repair protein Mlh3"/>
    <property type="match status" value="1"/>
</dbReference>
<dbReference type="FunFam" id="3.30.1540.20:FF:000005">
    <property type="entry name" value="MutL homolog 3"/>
    <property type="match status" value="1"/>
</dbReference>
<dbReference type="InterPro" id="IPR014790">
    <property type="entry name" value="MutL_C"/>
</dbReference>
<dbReference type="GeneID" id="116489335"/>
<feature type="region of interest" description="Disordered" evidence="3">
    <location>
        <begin position="943"/>
        <end position="975"/>
    </location>
</feature>
<dbReference type="KEGG" id="aful:116489335"/>
<dbReference type="InterPro" id="IPR014762">
    <property type="entry name" value="DNA_mismatch_repair_CS"/>
</dbReference>
<dbReference type="CDD" id="cd03486">
    <property type="entry name" value="MutL_Trans_MLH3"/>
    <property type="match status" value="1"/>
</dbReference>
<protein>
    <submittedName>
        <fullName evidence="7">DNA mismatch repair protein Mlh3 isoform X1</fullName>
    </submittedName>
</protein>